<accession>H3A065</accession>
<dbReference type="GO" id="GO:0043025">
    <property type="term" value="C:neuronal cell body"/>
    <property type="evidence" value="ECO:0007669"/>
    <property type="project" value="TreeGrafter"/>
</dbReference>
<dbReference type="FunCoup" id="H3A065">
    <property type="interactions" value="318"/>
</dbReference>
<evidence type="ECO:0000256" key="4">
    <source>
        <dbReference type="ARBA" id="ARBA00023157"/>
    </source>
</evidence>
<dbReference type="Proteomes" id="UP000008672">
    <property type="component" value="Unassembled WGS sequence"/>
</dbReference>
<dbReference type="EMBL" id="AFYH01138388">
    <property type="status" value="NOT_ANNOTATED_CDS"/>
    <property type="molecule type" value="Genomic_DNA"/>
</dbReference>
<gene>
    <name evidence="6" type="primary">LOC102360586</name>
</gene>
<dbReference type="KEGG" id="lcm:102360586"/>
<dbReference type="PANTHER" id="PTHR11438">
    <property type="entry name" value="PROENKEPHALIN"/>
    <property type="match status" value="1"/>
</dbReference>
<dbReference type="GO" id="GO:0007218">
    <property type="term" value="P:neuropeptide signaling pathway"/>
    <property type="evidence" value="ECO:0007669"/>
    <property type="project" value="InterPro"/>
</dbReference>
<keyword evidence="4" id="KW-1015">Disulfide bond</keyword>
<dbReference type="InParanoid" id="H3A065"/>
<organism evidence="6 7">
    <name type="scientific">Latimeria chalumnae</name>
    <name type="common">Coelacanth</name>
    <dbReference type="NCBI Taxonomy" id="7897"/>
    <lineage>
        <taxon>Eukaryota</taxon>
        <taxon>Metazoa</taxon>
        <taxon>Chordata</taxon>
        <taxon>Craniata</taxon>
        <taxon>Vertebrata</taxon>
        <taxon>Euteleostomi</taxon>
        <taxon>Coelacanthiformes</taxon>
        <taxon>Coelacanthidae</taxon>
        <taxon>Latimeria</taxon>
    </lineage>
</organism>
<dbReference type="GeneID" id="102360586"/>
<dbReference type="GO" id="GO:0005886">
    <property type="term" value="C:plasma membrane"/>
    <property type="evidence" value="ECO:0007669"/>
    <property type="project" value="TreeGrafter"/>
</dbReference>
<keyword evidence="5" id="KW-0732">Signal</keyword>
<dbReference type="RefSeq" id="XP_006003131.1">
    <property type="nucleotide sequence ID" value="XM_006003069.2"/>
</dbReference>
<comment type="subcellular location">
    <subcellularLocation>
        <location evidence="1">Secreted</location>
    </subcellularLocation>
</comment>
<dbReference type="HOGENOM" id="CLU_070973_1_0_1"/>
<reference evidence="6" key="3">
    <citation type="submission" date="2025-09" db="UniProtKB">
        <authorList>
            <consortium name="Ensembl"/>
        </authorList>
    </citation>
    <scope>IDENTIFICATION</scope>
</reference>
<dbReference type="InterPro" id="IPR006024">
    <property type="entry name" value="Opioid_neupept"/>
</dbReference>
<dbReference type="STRING" id="7897.ENSLACP00000003036"/>
<dbReference type="EMBL" id="AFYH01138390">
    <property type="status" value="NOT_ANNOTATED_CDS"/>
    <property type="molecule type" value="Genomic_DNA"/>
</dbReference>
<sequence length="244" mass="27930">MKTPLWNLLLLSLFVQARSDCQSDCLTCSQHLYQYDNYNTFVCIVECEGKVSSSPTWEVCKKFVGKVSLVTGGESVEGEGYSLVQTTNSRDDSLFGGTLKRYGDVTKLFDLDRIEGEKRVSKISGRIRDREAAEEEENNMVDENEIPLEMDNGQENLYGLRGLSNDISKRFGGFVKGKYDYRKIMRPGREIQKRYGGFIGVRKSARKWNNQKRFSEFLKQYLGISTRSSEFEGLPIENTDQNEI</sequence>
<feature type="chain" id="PRO_5003579801" evidence="5">
    <location>
        <begin position="20"/>
        <end position="244"/>
    </location>
</feature>
<dbReference type="GO" id="GO:0005576">
    <property type="term" value="C:extracellular region"/>
    <property type="evidence" value="ECO:0007669"/>
    <property type="project" value="UniProtKB-SubCell"/>
</dbReference>
<dbReference type="GO" id="GO:0030425">
    <property type="term" value="C:dendrite"/>
    <property type="evidence" value="ECO:0007669"/>
    <property type="project" value="TreeGrafter"/>
</dbReference>
<dbReference type="GO" id="GO:0007268">
    <property type="term" value="P:chemical synaptic transmission"/>
    <property type="evidence" value="ECO:0007669"/>
    <property type="project" value="TreeGrafter"/>
</dbReference>
<keyword evidence="7" id="KW-1185">Reference proteome</keyword>
<evidence type="ECO:0000256" key="1">
    <source>
        <dbReference type="ARBA" id="ARBA00004613"/>
    </source>
</evidence>
<dbReference type="eggNOG" id="ENOG502S0DD">
    <property type="taxonomic scope" value="Eukaryota"/>
</dbReference>
<reference evidence="7" key="1">
    <citation type="submission" date="2011-08" db="EMBL/GenBank/DDBJ databases">
        <title>The draft genome of Latimeria chalumnae.</title>
        <authorList>
            <person name="Di Palma F."/>
            <person name="Alfoldi J."/>
            <person name="Johnson J."/>
            <person name="Berlin A."/>
            <person name="Gnerre S."/>
            <person name="Jaffe D."/>
            <person name="MacCallum I."/>
            <person name="Young S."/>
            <person name="Walker B.J."/>
            <person name="Lander E."/>
            <person name="Lindblad-Toh K."/>
        </authorList>
    </citation>
    <scope>NUCLEOTIDE SEQUENCE [LARGE SCALE GENOMIC DNA]</scope>
    <source>
        <strain evidence="7">Wild caught</strain>
    </source>
</reference>
<name>H3A065_LATCH</name>
<protein>
    <submittedName>
        <fullName evidence="6">Prepronociceptin</fullName>
    </submittedName>
</protein>
<dbReference type="GeneTree" id="ENSGT00950000183149"/>
<evidence type="ECO:0000256" key="5">
    <source>
        <dbReference type="SAM" id="SignalP"/>
    </source>
</evidence>
<evidence type="ECO:0000313" key="6">
    <source>
        <dbReference type="Ensembl" id="ENSLACP00000003036.1"/>
    </source>
</evidence>
<evidence type="ECO:0000256" key="2">
    <source>
        <dbReference type="ARBA" id="ARBA00008543"/>
    </source>
</evidence>
<feature type="signal peptide" evidence="5">
    <location>
        <begin position="1"/>
        <end position="19"/>
    </location>
</feature>
<keyword evidence="3" id="KW-0964">Secreted</keyword>
<dbReference type="GO" id="GO:0007600">
    <property type="term" value="P:sensory perception"/>
    <property type="evidence" value="ECO:0007669"/>
    <property type="project" value="TreeGrafter"/>
</dbReference>
<dbReference type="OrthoDB" id="9884757at2759"/>
<reference evidence="6" key="2">
    <citation type="submission" date="2025-08" db="UniProtKB">
        <authorList>
            <consortium name="Ensembl"/>
        </authorList>
    </citation>
    <scope>IDENTIFICATION</scope>
</reference>
<dbReference type="Pfam" id="PF01160">
    <property type="entry name" value="Opiods_neuropep"/>
    <property type="match status" value="1"/>
</dbReference>
<dbReference type="EMBL" id="AFYH01138387">
    <property type="status" value="NOT_ANNOTATED_CDS"/>
    <property type="molecule type" value="Genomic_DNA"/>
</dbReference>
<dbReference type="OMA" id="DCLNCHR"/>
<dbReference type="AlphaFoldDB" id="H3A065"/>
<dbReference type="PRINTS" id="PR01028">
    <property type="entry name" value="OPIOIDPRCRSR"/>
</dbReference>
<comment type="similarity">
    <text evidence="2">Belongs to the opioid neuropeptide precursor family.</text>
</comment>
<dbReference type="GO" id="GO:0043679">
    <property type="term" value="C:axon terminus"/>
    <property type="evidence" value="ECO:0007669"/>
    <property type="project" value="TreeGrafter"/>
</dbReference>
<dbReference type="GO" id="GO:0031628">
    <property type="term" value="F:opioid receptor binding"/>
    <property type="evidence" value="ECO:0007669"/>
    <property type="project" value="TreeGrafter"/>
</dbReference>
<dbReference type="EMBL" id="AFYH01138389">
    <property type="status" value="NOT_ANNOTATED_CDS"/>
    <property type="molecule type" value="Genomic_DNA"/>
</dbReference>
<proteinExistence type="inferred from homology"/>
<dbReference type="PANTHER" id="PTHR11438:SF2">
    <property type="entry name" value="PREPRONOCICEPTIN"/>
    <property type="match status" value="1"/>
</dbReference>
<evidence type="ECO:0000256" key="3">
    <source>
        <dbReference type="ARBA" id="ARBA00022525"/>
    </source>
</evidence>
<dbReference type="Ensembl" id="ENSLACT00000003063.1">
    <property type="protein sequence ID" value="ENSLACP00000003036.1"/>
    <property type="gene ID" value="ENSLACG00000002717.1"/>
</dbReference>
<evidence type="ECO:0000313" key="7">
    <source>
        <dbReference type="Proteomes" id="UP000008672"/>
    </source>
</evidence>